<dbReference type="InterPro" id="IPR002619">
    <property type="entry name" value="CX"/>
</dbReference>
<feature type="transmembrane region" description="Helical" evidence="2">
    <location>
        <begin position="201"/>
        <end position="227"/>
    </location>
</feature>
<evidence type="ECO:0000256" key="2">
    <source>
        <dbReference type="SAM" id="Phobius"/>
    </source>
</evidence>
<accession>A0A914WIK2</accession>
<feature type="domain" description="CX" evidence="3">
    <location>
        <begin position="133"/>
        <end position="192"/>
    </location>
</feature>
<dbReference type="Proteomes" id="UP000887566">
    <property type="component" value="Unplaced"/>
</dbReference>
<dbReference type="AlphaFoldDB" id="A0A914WIK2"/>
<dbReference type="WBParaSite" id="PSAMB.scaffold4219size15289.g23839.t1">
    <property type="protein sequence ID" value="PSAMB.scaffold4219size15289.g23839.t1"/>
    <property type="gene ID" value="PSAMB.scaffold4219size15289.g23839"/>
</dbReference>
<keyword evidence="2" id="KW-0472">Membrane</keyword>
<sequence length="281" mass="30423">MVHLVIFIKSSLKLTLNLCGMQLSAWTSALLVIILVVDVDVIESKDDSGGGGRGDSDVRGNSAGRSKGTGSSFSNREDGSSTFSNGTGLGSAARRSSFKSAIADAAADYIAYQGGKAIIKAPEAAMTWNNRRYYWGSSCYQYRLGHEMCSISLINSTDDTFSDVVFDNGTGPEMIAWSCHASSEYCCGYECCPKGNDGFSFWAIIGLFVGAVLLLPVLLWCILYVWLSVEDCISGCEEGKGKNVEEYSEQALMESQIIEIQSDQALRNVQQVGPLQPQYPQ</sequence>
<evidence type="ECO:0000256" key="1">
    <source>
        <dbReference type="SAM" id="MobiDB-lite"/>
    </source>
</evidence>
<proteinExistence type="predicted"/>
<evidence type="ECO:0000313" key="5">
    <source>
        <dbReference type="WBParaSite" id="PSAMB.scaffold4219size15289.g23839.t1"/>
    </source>
</evidence>
<evidence type="ECO:0000313" key="4">
    <source>
        <dbReference type="Proteomes" id="UP000887566"/>
    </source>
</evidence>
<dbReference type="PANTHER" id="PTHR47520">
    <property type="entry name" value="CX DOMAIN-CONTAINING PROTEIN-RELATED"/>
    <property type="match status" value="1"/>
</dbReference>
<name>A0A914WIK2_9BILA</name>
<feature type="compositionally biased region" description="Basic and acidic residues" evidence="1">
    <location>
        <begin position="45"/>
        <end position="58"/>
    </location>
</feature>
<organism evidence="4 5">
    <name type="scientific">Plectus sambesii</name>
    <dbReference type="NCBI Taxonomy" id="2011161"/>
    <lineage>
        <taxon>Eukaryota</taxon>
        <taxon>Metazoa</taxon>
        <taxon>Ecdysozoa</taxon>
        <taxon>Nematoda</taxon>
        <taxon>Chromadorea</taxon>
        <taxon>Plectida</taxon>
        <taxon>Plectina</taxon>
        <taxon>Plectoidea</taxon>
        <taxon>Plectidae</taxon>
        <taxon>Plectus</taxon>
    </lineage>
</organism>
<feature type="compositionally biased region" description="Polar residues" evidence="1">
    <location>
        <begin position="68"/>
        <end position="86"/>
    </location>
</feature>
<evidence type="ECO:0000259" key="3">
    <source>
        <dbReference type="Pfam" id="PF01705"/>
    </source>
</evidence>
<keyword evidence="2" id="KW-1133">Transmembrane helix</keyword>
<reference evidence="5" key="1">
    <citation type="submission" date="2022-11" db="UniProtKB">
        <authorList>
            <consortium name="WormBaseParasite"/>
        </authorList>
    </citation>
    <scope>IDENTIFICATION</scope>
</reference>
<keyword evidence="2" id="KW-0812">Transmembrane</keyword>
<dbReference type="Pfam" id="PF01705">
    <property type="entry name" value="CX"/>
    <property type="match status" value="1"/>
</dbReference>
<keyword evidence="4" id="KW-1185">Reference proteome</keyword>
<protein>
    <submittedName>
        <fullName evidence="5">CX domain-containing protein</fullName>
    </submittedName>
</protein>
<feature type="region of interest" description="Disordered" evidence="1">
    <location>
        <begin position="45"/>
        <end position="90"/>
    </location>
</feature>